<sequence length="431" mass="48570">MKKTMFLCFVITASLWAQQKLSLDEAIKLGLKNNFDIRIARNSAEIAENNRGKGTAGFLPSLDASAGANRGETDTKTNSPFSFGSLTSKSWNGQIALTWTLFDGMKMFVDKKRYDELAELGKFQARFNIENAVVRIMQAYFNVVQQQQLLDVAERTLAISAERLKKEETRNRIGGASSTDLMNARVSYNNDRSQKINQELRLQIAIKDLNIALGTDPKKEWDVEEVIAVPPLDMSYDEIQQLAQKQNSALAVAQKDKIVAEQIVEINKSPFYPRLALTGSYGYTDQLLERQKSYDISSQTTDLRGGLSLSWNLFNGMRHSIDLQNARLEAKNKAIALEKAKNLLAGLIREKYDTYIKRVELAKIEEENVRAAVQNLNLNKERYDLGAATSLEFRDAQTKLVRAEASLISARYQARISRLEIDQLIGRIGVE</sequence>
<evidence type="ECO:0000256" key="1">
    <source>
        <dbReference type="ARBA" id="ARBA00004442"/>
    </source>
</evidence>
<keyword evidence="6" id="KW-0472">Membrane</keyword>
<keyword evidence="3" id="KW-0813">Transport</keyword>
<keyword evidence="8" id="KW-0175">Coiled coil</keyword>
<evidence type="ECO:0000256" key="6">
    <source>
        <dbReference type="ARBA" id="ARBA00023136"/>
    </source>
</evidence>
<dbReference type="PANTHER" id="PTHR30026:SF20">
    <property type="entry name" value="OUTER MEMBRANE PROTEIN TOLC"/>
    <property type="match status" value="1"/>
</dbReference>
<organism evidence="9">
    <name type="scientific">Caldithrix abyssi</name>
    <dbReference type="NCBI Taxonomy" id="187145"/>
    <lineage>
        <taxon>Bacteria</taxon>
        <taxon>Pseudomonadati</taxon>
        <taxon>Calditrichota</taxon>
        <taxon>Calditrichia</taxon>
        <taxon>Calditrichales</taxon>
        <taxon>Calditrichaceae</taxon>
        <taxon>Caldithrix</taxon>
    </lineage>
</organism>
<dbReference type="EMBL" id="DRQG01000137">
    <property type="protein sequence ID" value="HGY56880.1"/>
    <property type="molecule type" value="Genomic_DNA"/>
</dbReference>
<dbReference type="SUPFAM" id="SSF56954">
    <property type="entry name" value="Outer membrane efflux proteins (OEP)"/>
    <property type="match status" value="1"/>
</dbReference>
<dbReference type="Gene3D" id="1.20.1600.10">
    <property type="entry name" value="Outer membrane efflux proteins (OEP)"/>
    <property type="match status" value="1"/>
</dbReference>
<evidence type="ECO:0000256" key="5">
    <source>
        <dbReference type="ARBA" id="ARBA00022692"/>
    </source>
</evidence>
<evidence type="ECO:0000313" key="9">
    <source>
        <dbReference type="EMBL" id="HGY56880.1"/>
    </source>
</evidence>
<evidence type="ECO:0000256" key="8">
    <source>
        <dbReference type="SAM" id="Coils"/>
    </source>
</evidence>
<evidence type="ECO:0000256" key="4">
    <source>
        <dbReference type="ARBA" id="ARBA00022452"/>
    </source>
</evidence>
<feature type="coiled-coil region" evidence="8">
    <location>
        <begin position="323"/>
        <end position="381"/>
    </location>
</feature>
<name>A0A7V4U2M6_CALAY</name>
<comment type="subcellular location">
    <subcellularLocation>
        <location evidence="1">Cell outer membrane</location>
    </subcellularLocation>
</comment>
<evidence type="ECO:0000256" key="2">
    <source>
        <dbReference type="ARBA" id="ARBA00007613"/>
    </source>
</evidence>
<keyword evidence="5" id="KW-0812">Transmembrane</keyword>
<protein>
    <submittedName>
        <fullName evidence="9">TolC family protein</fullName>
    </submittedName>
</protein>
<evidence type="ECO:0000256" key="3">
    <source>
        <dbReference type="ARBA" id="ARBA00022448"/>
    </source>
</evidence>
<keyword evidence="4" id="KW-1134">Transmembrane beta strand</keyword>
<dbReference type="InterPro" id="IPR003423">
    <property type="entry name" value="OMP_efflux"/>
</dbReference>
<dbReference type="PANTHER" id="PTHR30026">
    <property type="entry name" value="OUTER MEMBRANE PROTEIN TOLC"/>
    <property type="match status" value="1"/>
</dbReference>
<dbReference type="InterPro" id="IPR051906">
    <property type="entry name" value="TolC-like"/>
</dbReference>
<dbReference type="GO" id="GO:1990281">
    <property type="term" value="C:efflux pump complex"/>
    <property type="evidence" value="ECO:0007669"/>
    <property type="project" value="TreeGrafter"/>
</dbReference>
<comment type="similarity">
    <text evidence="2">Belongs to the outer membrane factor (OMF) (TC 1.B.17) family.</text>
</comment>
<dbReference type="Pfam" id="PF02321">
    <property type="entry name" value="OEP"/>
    <property type="match status" value="2"/>
</dbReference>
<proteinExistence type="inferred from homology"/>
<comment type="caution">
    <text evidence="9">The sequence shown here is derived from an EMBL/GenBank/DDBJ whole genome shotgun (WGS) entry which is preliminary data.</text>
</comment>
<evidence type="ECO:0000256" key="7">
    <source>
        <dbReference type="ARBA" id="ARBA00023237"/>
    </source>
</evidence>
<dbReference type="Proteomes" id="UP000885779">
    <property type="component" value="Unassembled WGS sequence"/>
</dbReference>
<reference evidence="9" key="1">
    <citation type="journal article" date="2020" name="mSystems">
        <title>Genome- and Community-Level Interaction Insights into Carbon Utilization and Element Cycling Functions of Hydrothermarchaeota in Hydrothermal Sediment.</title>
        <authorList>
            <person name="Zhou Z."/>
            <person name="Liu Y."/>
            <person name="Xu W."/>
            <person name="Pan J."/>
            <person name="Luo Z.H."/>
            <person name="Li M."/>
        </authorList>
    </citation>
    <scope>NUCLEOTIDE SEQUENCE [LARGE SCALE GENOMIC DNA]</scope>
    <source>
        <strain evidence="9">HyVt-577</strain>
    </source>
</reference>
<dbReference type="GO" id="GO:0015288">
    <property type="term" value="F:porin activity"/>
    <property type="evidence" value="ECO:0007669"/>
    <property type="project" value="TreeGrafter"/>
</dbReference>
<dbReference type="GO" id="GO:0009279">
    <property type="term" value="C:cell outer membrane"/>
    <property type="evidence" value="ECO:0007669"/>
    <property type="project" value="UniProtKB-SubCell"/>
</dbReference>
<dbReference type="GO" id="GO:0015562">
    <property type="term" value="F:efflux transmembrane transporter activity"/>
    <property type="evidence" value="ECO:0007669"/>
    <property type="project" value="InterPro"/>
</dbReference>
<dbReference type="AlphaFoldDB" id="A0A7V4U2M6"/>
<keyword evidence="7" id="KW-0998">Cell outer membrane</keyword>
<gene>
    <name evidence="9" type="ORF">ENK44_14325</name>
</gene>
<accession>A0A7V4U2M6</accession>